<dbReference type="InterPro" id="IPR017972">
    <property type="entry name" value="Cyt_P450_CS"/>
</dbReference>
<evidence type="ECO:0000256" key="3">
    <source>
        <dbReference type="ARBA" id="ARBA00023002"/>
    </source>
</evidence>
<keyword evidence="7" id="KW-0812">Transmembrane</keyword>
<dbReference type="Gene3D" id="1.10.630.10">
    <property type="entry name" value="Cytochrome P450"/>
    <property type="match status" value="1"/>
</dbReference>
<comment type="caution">
    <text evidence="8">The sequence shown here is derived from an EMBL/GenBank/DDBJ whole genome shotgun (WGS) entry which is preliminary data.</text>
</comment>
<dbReference type="GO" id="GO:0004497">
    <property type="term" value="F:monooxygenase activity"/>
    <property type="evidence" value="ECO:0007669"/>
    <property type="project" value="UniProtKB-KW"/>
</dbReference>
<feature type="binding site" description="axial binding residue" evidence="5">
    <location>
        <position position="453"/>
    </location>
    <ligand>
        <name>heme</name>
        <dbReference type="ChEBI" id="CHEBI:30413"/>
    </ligand>
    <ligandPart>
        <name>Fe</name>
        <dbReference type="ChEBI" id="CHEBI:18248"/>
    </ligandPart>
</feature>
<evidence type="ECO:0000313" key="9">
    <source>
        <dbReference type="Proteomes" id="UP000283530"/>
    </source>
</evidence>
<evidence type="ECO:0000256" key="7">
    <source>
        <dbReference type="SAM" id="Phobius"/>
    </source>
</evidence>
<gene>
    <name evidence="8" type="ORF">CKAN_01647200</name>
</gene>
<protein>
    <submittedName>
        <fullName evidence="8">Flavonoid 3'-monooxygenase-like protein</fullName>
    </submittedName>
</protein>
<name>A0A3S3QMG7_9MAGN</name>
<evidence type="ECO:0000256" key="5">
    <source>
        <dbReference type="PIRSR" id="PIRSR602401-1"/>
    </source>
</evidence>
<dbReference type="GO" id="GO:0020037">
    <property type="term" value="F:heme binding"/>
    <property type="evidence" value="ECO:0007669"/>
    <property type="project" value="InterPro"/>
</dbReference>
<evidence type="ECO:0000256" key="2">
    <source>
        <dbReference type="ARBA" id="ARBA00022723"/>
    </source>
</evidence>
<dbReference type="InterPro" id="IPR036396">
    <property type="entry name" value="Cyt_P450_sf"/>
</dbReference>
<keyword evidence="9" id="KW-1185">Reference proteome</keyword>
<evidence type="ECO:0000256" key="1">
    <source>
        <dbReference type="ARBA" id="ARBA00022617"/>
    </source>
</evidence>
<dbReference type="PANTHER" id="PTHR47951:SF7">
    <property type="entry name" value="FLAVONOID 3',5'-HYDROXYLASE-LIKE ISOFORM X1"/>
    <property type="match status" value="1"/>
</dbReference>
<dbReference type="Pfam" id="PF00067">
    <property type="entry name" value="p450"/>
    <property type="match status" value="1"/>
</dbReference>
<dbReference type="InterPro" id="IPR002401">
    <property type="entry name" value="Cyt_P450_E_grp-I"/>
</dbReference>
<feature type="transmembrane region" description="Helical" evidence="7">
    <location>
        <begin position="12"/>
        <end position="32"/>
    </location>
</feature>
<keyword evidence="1 5" id="KW-0349">Heme</keyword>
<reference evidence="8 9" key="1">
    <citation type="journal article" date="2019" name="Nat. Plants">
        <title>Stout camphor tree genome fills gaps in understanding of flowering plant genome evolution.</title>
        <authorList>
            <person name="Chaw S.M."/>
            <person name="Liu Y.C."/>
            <person name="Wu Y.W."/>
            <person name="Wang H.Y."/>
            <person name="Lin C.I."/>
            <person name="Wu C.S."/>
            <person name="Ke H.M."/>
            <person name="Chang L.Y."/>
            <person name="Hsu C.Y."/>
            <person name="Yang H.T."/>
            <person name="Sudianto E."/>
            <person name="Hsu M.H."/>
            <person name="Wu K.P."/>
            <person name="Wang L.N."/>
            <person name="Leebens-Mack J.H."/>
            <person name="Tsai I.J."/>
        </authorList>
    </citation>
    <scope>NUCLEOTIDE SEQUENCE [LARGE SCALE GENOMIC DNA]</scope>
    <source>
        <strain evidence="9">cv. Chaw 1501</strain>
        <tissue evidence="8">Young leaves</tissue>
    </source>
</reference>
<dbReference type="PROSITE" id="PS00086">
    <property type="entry name" value="CYTOCHROME_P450"/>
    <property type="match status" value="1"/>
</dbReference>
<comment type="cofactor">
    <cofactor evidence="5">
        <name>heme</name>
        <dbReference type="ChEBI" id="CHEBI:30413"/>
    </cofactor>
</comment>
<dbReference type="InterPro" id="IPR001128">
    <property type="entry name" value="Cyt_P450"/>
</dbReference>
<keyword evidence="6 8" id="KW-0503">Monooxygenase</keyword>
<dbReference type="STRING" id="337451.A0A3S3QMG7"/>
<accession>A0A3S3QMG7</accession>
<keyword evidence="2 5" id="KW-0479">Metal-binding</keyword>
<keyword evidence="3 6" id="KW-0560">Oxidoreductase</keyword>
<organism evidence="8 9">
    <name type="scientific">Cinnamomum micranthum f. kanehirae</name>
    <dbReference type="NCBI Taxonomy" id="337451"/>
    <lineage>
        <taxon>Eukaryota</taxon>
        <taxon>Viridiplantae</taxon>
        <taxon>Streptophyta</taxon>
        <taxon>Embryophyta</taxon>
        <taxon>Tracheophyta</taxon>
        <taxon>Spermatophyta</taxon>
        <taxon>Magnoliopsida</taxon>
        <taxon>Magnoliidae</taxon>
        <taxon>Laurales</taxon>
        <taxon>Lauraceae</taxon>
        <taxon>Cinnamomum</taxon>
    </lineage>
</organism>
<evidence type="ECO:0000313" key="8">
    <source>
        <dbReference type="EMBL" id="RWR87527.1"/>
    </source>
</evidence>
<keyword evidence="7" id="KW-0472">Membrane</keyword>
<dbReference type="PRINTS" id="PR00385">
    <property type="entry name" value="P450"/>
</dbReference>
<keyword evidence="4 5" id="KW-0408">Iron</keyword>
<dbReference type="GO" id="GO:0016705">
    <property type="term" value="F:oxidoreductase activity, acting on paired donors, with incorporation or reduction of molecular oxygen"/>
    <property type="evidence" value="ECO:0007669"/>
    <property type="project" value="InterPro"/>
</dbReference>
<dbReference type="PRINTS" id="PR00463">
    <property type="entry name" value="EP450I"/>
</dbReference>
<sequence length="518" mass="57971">MASEPTNPMSSLLTISLLLFTVTWYLYCFIWSKVKKTAPLPPGPKGLPLVGYLPFLEPDLHRFLADLARTYGPIFKFRLGAKLCIVVSSPGLAKEILRDHDATFANRDIPAAALPVSYGVADIAFSPHGPEWRMLRKVCSRELMSSSTLDSYYGLRQREVRRAVAEVYGKAGREVEVGELMFLTAGDVITSMVWGGTLDGEGRRIVGAEFREVTQKVVALIGTANVSDLFPVVGWFDFQGVVRRMKELMVWMDRIFDSVIERRRKMVEGGGGSRESGDFLQLLLQLKESGDPKAPLSENNVKALLMDMVVGGTDTSSTTVEWAMAEMMAHPEVMRKAHDELEQVVGLDNAVEETHLPQLSYLSAILKEVLRLHPPVPFLVPRSPSQACTVGGYMVPTGARVMVNVWAIQRDPDIWAEPLEFRPERFLMDSTSKCDFNGQDFRYLPFGSGRRVCMGIPMAERMVMYIIASLIHSFEWQLPEGRKLDLSEKSGIILKKKNPLLVIPTPRLSNPHIYSFSE</sequence>
<comment type="similarity">
    <text evidence="6">Belongs to the cytochrome P450 family.</text>
</comment>
<dbReference type="OrthoDB" id="2789670at2759"/>
<proteinExistence type="inferred from homology"/>
<dbReference type="Proteomes" id="UP000283530">
    <property type="component" value="Unassembled WGS sequence"/>
</dbReference>
<dbReference type="CDD" id="cd11073">
    <property type="entry name" value="CYP76-like"/>
    <property type="match status" value="1"/>
</dbReference>
<evidence type="ECO:0000256" key="6">
    <source>
        <dbReference type="RuleBase" id="RU000461"/>
    </source>
</evidence>
<dbReference type="FunFam" id="1.10.630.10:FF:000026">
    <property type="entry name" value="Cytochrome P450 82C4"/>
    <property type="match status" value="1"/>
</dbReference>
<keyword evidence="7" id="KW-1133">Transmembrane helix</keyword>
<dbReference type="SUPFAM" id="SSF48264">
    <property type="entry name" value="Cytochrome P450"/>
    <property type="match status" value="1"/>
</dbReference>
<dbReference type="PANTHER" id="PTHR47951">
    <property type="entry name" value="OS08G0547900 PROTEIN"/>
    <property type="match status" value="1"/>
</dbReference>
<dbReference type="EMBL" id="QPKB01000006">
    <property type="protein sequence ID" value="RWR87527.1"/>
    <property type="molecule type" value="Genomic_DNA"/>
</dbReference>
<evidence type="ECO:0000256" key="4">
    <source>
        <dbReference type="ARBA" id="ARBA00023004"/>
    </source>
</evidence>
<dbReference type="AlphaFoldDB" id="A0A3S3QMG7"/>
<dbReference type="GO" id="GO:0005506">
    <property type="term" value="F:iron ion binding"/>
    <property type="evidence" value="ECO:0007669"/>
    <property type="project" value="InterPro"/>
</dbReference>